<sequence length="547" mass="59875">MPPRKRTASQVEPTTSSSPQKRARRGAVSVPAPTAASSRPRRLATGTQDQTTRAMRTRAPKIADESTKQTARQLPKSTTTTTSKGRPTAARSTRESKKAVTVPSKGRPGRRGKTIKKDVEEDAGVEIASRTGKRSTSKRPTNNDVEDSNFTVIIKKDDNRPKRAKQLADEEIADESGHCFWLMKAEPESRLEKGIDVRFSIDDLAAATEPEPWDGVRNYVARNNLRAMAEGDKAFFYHSNCKVPGIAGILEIVRENSVDASALDPKHPYYDPKATPENPRWSVVHVEFRRKFKQLISLTELKTFARPGGILEDMELLRQSRLSVSKVTKKQWDFIMKLANDAGEVEENEGRNEDAETVTKPAPDNKENVNGEESEPHGATSAEEPPIEESEPHGATSAEEPPINNQTEQLQKPSEETSLTPNELEAKVEAKATEQKPDQPILPSQDFAAAAQLQQNGGTLSTNGIDHKTEGATVHNDSKDTVNPSINTDNHAPGLDAAQPPRDTPQQQQQTVNGNSPDVLPVLSGYGPPELDVAAPPPDLDPDEYGL</sequence>
<dbReference type="InterPro" id="IPR015947">
    <property type="entry name" value="PUA-like_sf"/>
</dbReference>
<dbReference type="Gene3D" id="3.10.590.10">
    <property type="entry name" value="ph1033 like domains"/>
    <property type="match status" value="1"/>
</dbReference>
<proteinExistence type="predicted"/>
<dbReference type="AlphaFoldDB" id="A0A165JGJ6"/>
<name>A0A165JGJ6_XYLHT</name>
<dbReference type="Proteomes" id="UP000076632">
    <property type="component" value="Unassembled WGS sequence"/>
</dbReference>
<feature type="domain" description="EVE" evidence="6">
    <location>
        <begin position="180"/>
        <end position="338"/>
    </location>
</feature>
<dbReference type="CDD" id="cd21133">
    <property type="entry name" value="EVE"/>
    <property type="match status" value="1"/>
</dbReference>
<feature type="region of interest" description="Disordered" evidence="5">
    <location>
        <begin position="343"/>
        <end position="547"/>
    </location>
</feature>
<evidence type="ECO:0000256" key="5">
    <source>
        <dbReference type="SAM" id="MobiDB-lite"/>
    </source>
</evidence>
<evidence type="ECO:0000256" key="2">
    <source>
        <dbReference type="ARBA" id="ARBA00014654"/>
    </source>
</evidence>
<dbReference type="SUPFAM" id="SSF88697">
    <property type="entry name" value="PUA domain-like"/>
    <property type="match status" value="1"/>
</dbReference>
<evidence type="ECO:0000256" key="3">
    <source>
        <dbReference type="ARBA" id="ARBA00022553"/>
    </source>
</evidence>
<reference evidence="7 8" key="1">
    <citation type="journal article" date="2016" name="Fungal Biol.">
        <title>The genome of Xylona heveae provides a window into fungal endophytism.</title>
        <authorList>
            <person name="Gazis R."/>
            <person name="Kuo A."/>
            <person name="Riley R."/>
            <person name="LaButti K."/>
            <person name="Lipzen A."/>
            <person name="Lin J."/>
            <person name="Amirebrahimi M."/>
            <person name="Hesse C.N."/>
            <person name="Spatafora J.W."/>
            <person name="Henrissat B."/>
            <person name="Hainaut M."/>
            <person name="Grigoriev I.V."/>
            <person name="Hibbett D.S."/>
        </authorList>
    </citation>
    <scope>NUCLEOTIDE SEQUENCE [LARGE SCALE GENOMIC DNA]</scope>
    <source>
        <strain evidence="7 8">TC161</strain>
    </source>
</reference>
<feature type="compositionally biased region" description="Polar residues" evidence="5">
    <location>
        <begin position="403"/>
        <end position="421"/>
    </location>
</feature>
<feature type="compositionally biased region" description="Low complexity" evidence="5">
    <location>
        <begin position="496"/>
        <end position="511"/>
    </location>
</feature>
<feature type="compositionally biased region" description="Basic and acidic residues" evidence="5">
    <location>
        <begin position="424"/>
        <end position="437"/>
    </location>
</feature>
<dbReference type="PANTHER" id="PTHR14087:SF7">
    <property type="entry name" value="THYMOCYTE NUCLEAR PROTEIN 1"/>
    <property type="match status" value="1"/>
</dbReference>
<dbReference type="FunFam" id="3.10.590.10:FF:000003">
    <property type="entry name" value="Thymocyte nuclear protein 1"/>
    <property type="match status" value="1"/>
</dbReference>
<dbReference type="GO" id="GO:0005634">
    <property type="term" value="C:nucleus"/>
    <property type="evidence" value="ECO:0007669"/>
    <property type="project" value="UniProtKB-SubCell"/>
</dbReference>
<dbReference type="EMBL" id="KV407454">
    <property type="protein sequence ID" value="KZF26208.1"/>
    <property type="molecule type" value="Genomic_DNA"/>
</dbReference>
<protein>
    <recommendedName>
        <fullName evidence="2">Thymocyte nuclear protein 1</fullName>
    </recommendedName>
</protein>
<feature type="compositionally biased region" description="Polar residues" evidence="5">
    <location>
        <begin position="8"/>
        <end position="20"/>
    </location>
</feature>
<dbReference type="InterPro" id="IPR047197">
    <property type="entry name" value="THYN1-like_EVE"/>
</dbReference>
<dbReference type="InterPro" id="IPR052181">
    <property type="entry name" value="5hmC_binding"/>
</dbReference>
<dbReference type="OrthoDB" id="41445at2759"/>
<evidence type="ECO:0000313" key="7">
    <source>
        <dbReference type="EMBL" id="KZF26208.1"/>
    </source>
</evidence>
<dbReference type="Pfam" id="PF01878">
    <property type="entry name" value="EVE"/>
    <property type="match status" value="1"/>
</dbReference>
<feature type="compositionally biased region" description="Polar residues" evidence="5">
    <location>
        <begin position="138"/>
        <end position="149"/>
    </location>
</feature>
<evidence type="ECO:0000259" key="6">
    <source>
        <dbReference type="Pfam" id="PF01878"/>
    </source>
</evidence>
<feature type="compositionally biased region" description="Basic and acidic residues" evidence="5">
    <location>
        <begin position="465"/>
        <end position="480"/>
    </location>
</feature>
<dbReference type="InterPro" id="IPR002740">
    <property type="entry name" value="EVE_domain"/>
</dbReference>
<evidence type="ECO:0000313" key="8">
    <source>
        <dbReference type="Proteomes" id="UP000076632"/>
    </source>
</evidence>
<organism evidence="7 8">
    <name type="scientific">Xylona heveae (strain CBS 132557 / TC161)</name>
    <dbReference type="NCBI Taxonomy" id="1328760"/>
    <lineage>
        <taxon>Eukaryota</taxon>
        <taxon>Fungi</taxon>
        <taxon>Dikarya</taxon>
        <taxon>Ascomycota</taxon>
        <taxon>Pezizomycotina</taxon>
        <taxon>Xylonomycetes</taxon>
        <taxon>Xylonales</taxon>
        <taxon>Xylonaceae</taxon>
        <taxon>Xylona</taxon>
    </lineage>
</organism>
<evidence type="ECO:0000256" key="1">
    <source>
        <dbReference type="ARBA" id="ARBA00004123"/>
    </source>
</evidence>
<keyword evidence="3" id="KW-0597">Phosphoprotein</keyword>
<evidence type="ECO:0000256" key="4">
    <source>
        <dbReference type="ARBA" id="ARBA00023242"/>
    </source>
</evidence>
<feature type="region of interest" description="Disordered" evidence="5">
    <location>
        <begin position="1"/>
        <end position="149"/>
    </location>
</feature>
<keyword evidence="4" id="KW-0539">Nucleus</keyword>
<gene>
    <name evidence="7" type="ORF">L228DRAFT_272173</name>
</gene>
<comment type="subcellular location">
    <subcellularLocation>
        <location evidence="1">Nucleus</location>
    </subcellularLocation>
</comment>
<feature type="compositionally biased region" description="Polar residues" evidence="5">
    <location>
        <begin position="452"/>
        <end position="464"/>
    </location>
</feature>
<feature type="compositionally biased region" description="Low complexity" evidence="5">
    <location>
        <begin position="27"/>
        <end position="38"/>
    </location>
</feature>
<feature type="compositionally biased region" description="Polar residues" evidence="5">
    <location>
        <begin position="481"/>
        <end position="490"/>
    </location>
</feature>
<dbReference type="PANTHER" id="PTHR14087">
    <property type="entry name" value="THYMOCYTE NUCLEAR PROTEIN 1"/>
    <property type="match status" value="1"/>
</dbReference>
<dbReference type="RefSeq" id="XP_018191763.1">
    <property type="nucleotide sequence ID" value="XM_018335584.1"/>
</dbReference>
<dbReference type="InParanoid" id="A0A165JGJ6"/>
<dbReference type="GeneID" id="28900721"/>
<keyword evidence="8" id="KW-1185">Reference proteome</keyword>
<accession>A0A165JGJ6</accession>
<dbReference type="STRING" id="1328760.A0A165JGJ6"/>